<evidence type="ECO:0000313" key="2">
    <source>
        <dbReference type="EMBL" id="KAK9827094.1"/>
    </source>
</evidence>
<name>A0AAW1R0K1_9CHLO</name>
<dbReference type="EMBL" id="JALJOS010000019">
    <property type="protein sequence ID" value="KAK9827094.1"/>
    <property type="molecule type" value="Genomic_DNA"/>
</dbReference>
<dbReference type="InterPro" id="IPR011032">
    <property type="entry name" value="GroES-like_sf"/>
</dbReference>
<dbReference type="InterPro" id="IPR050700">
    <property type="entry name" value="YIM1/Zinc_Alcohol_DH_Fams"/>
</dbReference>
<comment type="caution">
    <text evidence="2">The sequence shown here is derived from an EMBL/GenBank/DDBJ whole genome shotgun (WGS) entry which is preliminary data.</text>
</comment>
<dbReference type="InterPro" id="IPR013154">
    <property type="entry name" value="ADH-like_N"/>
</dbReference>
<accession>A0AAW1R0K1</accession>
<gene>
    <name evidence="2" type="ORF">WJX74_006308</name>
</gene>
<dbReference type="InterPro" id="IPR020843">
    <property type="entry name" value="ER"/>
</dbReference>
<dbReference type="SUPFAM" id="SSF50129">
    <property type="entry name" value="GroES-like"/>
    <property type="match status" value="1"/>
</dbReference>
<dbReference type="Proteomes" id="UP001438707">
    <property type="component" value="Unassembled WGS sequence"/>
</dbReference>
<reference evidence="2 3" key="1">
    <citation type="journal article" date="2024" name="Nat. Commun.">
        <title>Phylogenomics reveals the evolutionary origins of lichenization in chlorophyte algae.</title>
        <authorList>
            <person name="Puginier C."/>
            <person name="Libourel C."/>
            <person name="Otte J."/>
            <person name="Skaloud P."/>
            <person name="Haon M."/>
            <person name="Grisel S."/>
            <person name="Petersen M."/>
            <person name="Berrin J.G."/>
            <person name="Delaux P.M."/>
            <person name="Dal Grande F."/>
            <person name="Keller J."/>
        </authorList>
    </citation>
    <scope>NUCLEOTIDE SEQUENCE [LARGE SCALE GENOMIC DNA]</scope>
    <source>
        <strain evidence="2 3">SAG 2145</strain>
    </source>
</reference>
<dbReference type="SMART" id="SM00829">
    <property type="entry name" value="PKS_ER"/>
    <property type="match status" value="1"/>
</dbReference>
<keyword evidence="3" id="KW-1185">Reference proteome</keyword>
<dbReference type="SUPFAM" id="SSF51735">
    <property type="entry name" value="NAD(P)-binding Rossmann-fold domains"/>
    <property type="match status" value="1"/>
</dbReference>
<dbReference type="Pfam" id="PF13602">
    <property type="entry name" value="ADH_zinc_N_2"/>
    <property type="match status" value="1"/>
</dbReference>
<dbReference type="CDD" id="cd05289">
    <property type="entry name" value="MDR_like_2"/>
    <property type="match status" value="1"/>
</dbReference>
<sequence length="325" mass="34525">MKAVELRACGPPSVLQLRTDYPKPTAASNSALVRIHAAGINPVDLQTREGGVIKTLVANRKILGGDLAGVVESPSIAYPQFKAGDKVIALTNGFQFWTKVGCYAEYMAVPVSNLASMPSNLSFEDAAGVPLVALTAWQALDKAALKPGQRVLVQAGSGGVGSWVVQLAKQRGLHVTATCSTPNVSFVQGLGADVVIDYTKQSFVEVCRASPKFDGVVDPMGGQVETNGFKCLSSKGVFVGILNKRMSPTALPLRNLRSMIGLGPRYCLIVVQPNGKQLQAVSELIQIGKVKTLTDRVFPLAQAAEAHEYLDKRRGGRGKVVLQVT</sequence>
<dbReference type="GO" id="GO:0008270">
    <property type="term" value="F:zinc ion binding"/>
    <property type="evidence" value="ECO:0007669"/>
    <property type="project" value="InterPro"/>
</dbReference>
<dbReference type="Pfam" id="PF08240">
    <property type="entry name" value="ADH_N"/>
    <property type="match status" value="1"/>
</dbReference>
<proteinExistence type="predicted"/>
<dbReference type="PANTHER" id="PTHR11695">
    <property type="entry name" value="ALCOHOL DEHYDROGENASE RELATED"/>
    <property type="match status" value="1"/>
</dbReference>
<protein>
    <recommendedName>
        <fullName evidence="1">Enoyl reductase (ER) domain-containing protein</fullName>
    </recommendedName>
</protein>
<evidence type="ECO:0000313" key="3">
    <source>
        <dbReference type="Proteomes" id="UP001438707"/>
    </source>
</evidence>
<organism evidence="2 3">
    <name type="scientific">Apatococcus lobatus</name>
    <dbReference type="NCBI Taxonomy" id="904363"/>
    <lineage>
        <taxon>Eukaryota</taxon>
        <taxon>Viridiplantae</taxon>
        <taxon>Chlorophyta</taxon>
        <taxon>core chlorophytes</taxon>
        <taxon>Trebouxiophyceae</taxon>
        <taxon>Chlorellales</taxon>
        <taxon>Chlorellaceae</taxon>
        <taxon>Apatococcus</taxon>
    </lineage>
</organism>
<dbReference type="InterPro" id="IPR036291">
    <property type="entry name" value="NAD(P)-bd_dom_sf"/>
</dbReference>
<dbReference type="InterPro" id="IPR002364">
    <property type="entry name" value="Quin_OxRdtase/zeta-crystal_CS"/>
</dbReference>
<dbReference type="AlphaFoldDB" id="A0AAW1R0K1"/>
<evidence type="ECO:0000259" key="1">
    <source>
        <dbReference type="SMART" id="SM00829"/>
    </source>
</evidence>
<dbReference type="PROSITE" id="PS01162">
    <property type="entry name" value="QOR_ZETA_CRYSTAL"/>
    <property type="match status" value="1"/>
</dbReference>
<dbReference type="GO" id="GO:0016491">
    <property type="term" value="F:oxidoreductase activity"/>
    <property type="evidence" value="ECO:0007669"/>
    <property type="project" value="InterPro"/>
</dbReference>
<dbReference type="PANTHER" id="PTHR11695:SF648">
    <property type="entry name" value="ZINC-BINDING OXIDOREDUCTASE"/>
    <property type="match status" value="1"/>
</dbReference>
<dbReference type="Gene3D" id="3.90.180.10">
    <property type="entry name" value="Medium-chain alcohol dehydrogenases, catalytic domain"/>
    <property type="match status" value="1"/>
</dbReference>
<dbReference type="Gene3D" id="3.40.50.720">
    <property type="entry name" value="NAD(P)-binding Rossmann-like Domain"/>
    <property type="match status" value="1"/>
</dbReference>
<feature type="domain" description="Enoyl reductase (ER)" evidence="1">
    <location>
        <begin position="10"/>
        <end position="322"/>
    </location>
</feature>